<name>A0ABS9QS03_9GAMM</name>
<protein>
    <submittedName>
        <fullName evidence="1">Uncharacterized protein</fullName>
    </submittedName>
</protein>
<sequence length="213" mass="24049">MTSYLFSEPGVQLHFGLNTSALLNAIERADAIVLHAAIYSNFADNAVGQLLLQRLQNASLKQLTLIKLEPTRLWRDEFATILRPEMPLQDVEQLYDISRHWCAELKTQFPEAINLVSTQALPLQPILLIGDRLFVGHYAHSNYTSAQGLWLEFDILALGLAPNSLIDWFDTGVPSEQNSAVIVALGRYVEECRRAVGDLWYQSLIELDKGRNR</sequence>
<accession>A0ABS9QS03</accession>
<dbReference type="Proteomes" id="UP000829384">
    <property type="component" value="Unassembled WGS sequence"/>
</dbReference>
<organism evidence="1 2">
    <name type="scientific">Shewanella cutis</name>
    <dbReference type="NCBI Taxonomy" id="2766780"/>
    <lineage>
        <taxon>Bacteria</taxon>
        <taxon>Pseudomonadati</taxon>
        <taxon>Pseudomonadota</taxon>
        <taxon>Gammaproteobacteria</taxon>
        <taxon>Alteromonadales</taxon>
        <taxon>Shewanellaceae</taxon>
        <taxon>Shewanella</taxon>
    </lineage>
</organism>
<keyword evidence="2" id="KW-1185">Reference proteome</keyword>
<reference evidence="1 2" key="1">
    <citation type="submission" date="2020-08" db="EMBL/GenBank/DDBJ databases">
        <title>Whole genome sequence of Shewanella sp strain PS-2.</title>
        <authorList>
            <person name="Das S.K."/>
        </authorList>
    </citation>
    <scope>NUCLEOTIDE SEQUENCE [LARGE SCALE GENOMIC DNA]</scope>
    <source>
        <strain evidence="1 2">PS-2</strain>
    </source>
</reference>
<evidence type="ECO:0000313" key="1">
    <source>
        <dbReference type="EMBL" id="MCG9963119.1"/>
    </source>
</evidence>
<proteinExistence type="predicted"/>
<evidence type="ECO:0000313" key="2">
    <source>
        <dbReference type="Proteomes" id="UP000829384"/>
    </source>
</evidence>
<comment type="caution">
    <text evidence="1">The sequence shown here is derived from an EMBL/GenBank/DDBJ whole genome shotgun (WGS) entry which is preliminary data.</text>
</comment>
<dbReference type="RefSeq" id="WP_240129829.1">
    <property type="nucleotide sequence ID" value="NZ_JACSDI010000001.1"/>
</dbReference>
<gene>
    <name evidence="1" type="ORF">H9J30_04145</name>
</gene>
<dbReference type="EMBL" id="JACSDI010000001">
    <property type="protein sequence ID" value="MCG9963119.1"/>
    <property type="molecule type" value="Genomic_DNA"/>
</dbReference>